<accession>A0A0L0QUW1</accession>
<dbReference type="PRINTS" id="PR00300">
    <property type="entry name" value="CLPPROTEASEA"/>
</dbReference>
<dbReference type="PANTHER" id="PTHR11638">
    <property type="entry name" value="ATP-DEPENDENT CLP PROTEASE"/>
    <property type="match status" value="1"/>
</dbReference>
<dbReference type="InterPro" id="IPR050130">
    <property type="entry name" value="ClpA_ClpB"/>
</dbReference>
<proteinExistence type="predicted"/>
<protein>
    <recommendedName>
        <fullName evidence="3">AAA+ ATPase domain-containing protein</fullName>
    </recommendedName>
</protein>
<dbReference type="GO" id="GO:0034605">
    <property type="term" value="P:cellular response to heat"/>
    <property type="evidence" value="ECO:0007669"/>
    <property type="project" value="TreeGrafter"/>
</dbReference>
<dbReference type="InterPro" id="IPR003959">
    <property type="entry name" value="ATPase_AAA_core"/>
</dbReference>
<dbReference type="InterPro" id="IPR027417">
    <property type="entry name" value="P-loop_NTPase"/>
</dbReference>
<dbReference type="GO" id="GO:0005737">
    <property type="term" value="C:cytoplasm"/>
    <property type="evidence" value="ECO:0007669"/>
    <property type="project" value="TreeGrafter"/>
</dbReference>
<keyword evidence="5" id="KW-1185">Reference proteome</keyword>
<dbReference type="RefSeq" id="WP_050349784.1">
    <property type="nucleotide sequence ID" value="NZ_CP073011.1"/>
</dbReference>
<dbReference type="InterPro" id="IPR003593">
    <property type="entry name" value="AAA+_ATPase"/>
</dbReference>
<dbReference type="Proteomes" id="UP000036780">
    <property type="component" value="Unassembled WGS sequence"/>
</dbReference>
<dbReference type="GO" id="GO:0016887">
    <property type="term" value="F:ATP hydrolysis activity"/>
    <property type="evidence" value="ECO:0007669"/>
    <property type="project" value="InterPro"/>
</dbReference>
<dbReference type="OrthoDB" id="9806903at2"/>
<dbReference type="PANTHER" id="PTHR11638:SF18">
    <property type="entry name" value="HEAT SHOCK PROTEIN 104"/>
    <property type="match status" value="1"/>
</dbReference>
<reference evidence="5" key="1">
    <citation type="submission" date="2015-07" db="EMBL/GenBank/DDBJ databases">
        <title>Fjat-10053 dsm26.</title>
        <authorList>
            <person name="Liu B."/>
            <person name="Wang J."/>
            <person name="Zhu Y."/>
            <person name="Liu G."/>
            <person name="Chen Q."/>
            <person name="Chen Z."/>
            <person name="Lan J."/>
            <person name="Che J."/>
            <person name="Ge C."/>
            <person name="Shi H."/>
            <person name="Pan Z."/>
            <person name="Liu X."/>
        </authorList>
    </citation>
    <scope>NUCLEOTIDE SEQUENCE [LARGE SCALE GENOMIC DNA]</scope>
    <source>
        <strain evidence="5">DSM 26</strain>
    </source>
</reference>
<dbReference type="PATRIC" id="fig|1473.5.peg.3176"/>
<evidence type="ECO:0000256" key="2">
    <source>
        <dbReference type="ARBA" id="ARBA00022840"/>
    </source>
</evidence>
<dbReference type="InterPro" id="IPR001270">
    <property type="entry name" value="ClpA/B"/>
</dbReference>
<dbReference type="EMBL" id="LGTO01000002">
    <property type="protein sequence ID" value="KNE22312.1"/>
    <property type="molecule type" value="Genomic_DNA"/>
</dbReference>
<evidence type="ECO:0000256" key="1">
    <source>
        <dbReference type="ARBA" id="ARBA00022741"/>
    </source>
</evidence>
<comment type="caution">
    <text evidence="4">The sequence shown here is derived from an EMBL/GenBank/DDBJ whole genome shotgun (WGS) entry which is preliminary data.</text>
</comment>
<dbReference type="SUPFAM" id="SSF52540">
    <property type="entry name" value="P-loop containing nucleoside triphosphate hydrolases"/>
    <property type="match status" value="1"/>
</dbReference>
<keyword evidence="1" id="KW-0547">Nucleotide-binding</keyword>
<dbReference type="Gene3D" id="3.40.50.300">
    <property type="entry name" value="P-loop containing nucleotide triphosphate hydrolases"/>
    <property type="match status" value="1"/>
</dbReference>
<dbReference type="AlphaFoldDB" id="A0A0L0QUW1"/>
<name>A0A0L0QUW1_VIRPA</name>
<feature type="domain" description="AAA+ ATPase" evidence="3">
    <location>
        <begin position="157"/>
        <end position="300"/>
    </location>
</feature>
<dbReference type="Pfam" id="PF07724">
    <property type="entry name" value="AAA_2"/>
    <property type="match status" value="1"/>
</dbReference>
<keyword evidence="2" id="KW-0067">ATP-binding</keyword>
<sequence>MDIEIYYEPRTKFNKRIQPIENKIFFSRIIRNWTKDITLESIISNLDEDFEACVITLEDCSGINSHVFENIDNIVSIFESYSNINTLIINNPPKFFYDKLKQLEETIKEKNYSYPKINATQIGKVNQGFDSNIIGQTLAKKAICRKLIAQMIRPTKKPLVLMFYGNPGIGKTETAKYLSSILYTKGSLLREQMTMVGGDSSVRFFKSTSHSEDSFSKHLLNRTSNVILLDEFALAPPFFQTTFFQMFDEGIYSDQNFTVDVSNSIIICTSNLQTIQDMEKNIDNALLSRFDGFIHFTDFTDEDKMEIIDKMICEFINPKNMKKRFIDKLDRTLIRQKIEKALPQLTNVRNIRKYTEDVIADTLMDDLLND</sequence>
<gene>
    <name evidence="4" type="ORF">AFK71_01395</name>
</gene>
<evidence type="ECO:0000259" key="3">
    <source>
        <dbReference type="SMART" id="SM00382"/>
    </source>
</evidence>
<evidence type="ECO:0000313" key="4">
    <source>
        <dbReference type="EMBL" id="KNE22312.1"/>
    </source>
</evidence>
<dbReference type="GO" id="GO:0005524">
    <property type="term" value="F:ATP binding"/>
    <property type="evidence" value="ECO:0007669"/>
    <property type="project" value="UniProtKB-KW"/>
</dbReference>
<evidence type="ECO:0000313" key="5">
    <source>
        <dbReference type="Proteomes" id="UP000036780"/>
    </source>
</evidence>
<dbReference type="SMART" id="SM00382">
    <property type="entry name" value="AAA"/>
    <property type="match status" value="1"/>
</dbReference>
<dbReference type="GeneID" id="66869182"/>
<organism evidence="4 5">
    <name type="scientific">Virgibacillus pantothenticus</name>
    <dbReference type="NCBI Taxonomy" id="1473"/>
    <lineage>
        <taxon>Bacteria</taxon>
        <taxon>Bacillati</taxon>
        <taxon>Bacillota</taxon>
        <taxon>Bacilli</taxon>
        <taxon>Bacillales</taxon>
        <taxon>Bacillaceae</taxon>
        <taxon>Virgibacillus</taxon>
    </lineage>
</organism>